<reference evidence="2 3" key="1">
    <citation type="submission" date="2015-08" db="EMBL/GenBank/DDBJ databases">
        <title>Complete genome sequence of Sulfurifustis variabilis.</title>
        <authorList>
            <person name="Miura A."/>
            <person name="Kojima H."/>
            <person name="Fukui M."/>
        </authorList>
    </citation>
    <scope>NUCLEOTIDE SEQUENCE [LARGE SCALE GENOMIC DNA]</scope>
    <source>
        <strain evidence="3">skN76</strain>
    </source>
</reference>
<gene>
    <name evidence="2" type="ORF">SVA_1377</name>
</gene>
<feature type="transmembrane region" description="Helical" evidence="1">
    <location>
        <begin position="21"/>
        <end position="50"/>
    </location>
</feature>
<dbReference type="Proteomes" id="UP000218899">
    <property type="component" value="Chromosome"/>
</dbReference>
<accession>A0A1B4V5T8</accession>
<sequence length="81" mass="9346">MDEYHALAKQHRWEEIRSSGIAFLMLVLALFALYSNVLLLALVPLAWIAYKVGKEMGRGEAQREMERTAEVSRLIRFPDQP</sequence>
<dbReference type="AlphaFoldDB" id="A0A1B4V5T8"/>
<dbReference type="RefSeq" id="WP_096460501.1">
    <property type="nucleotide sequence ID" value="NZ_AP014936.1"/>
</dbReference>
<keyword evidence="1" id="KW-1133">Transmembrane helix</keyword>
<keyword evidence="1" id="KW-0812">Transmembrane</keyword>
<proteinExistence type="predicted"/>
<organism evidence="2 3">
    <name type="scientific">Sulfurifustis variabilis</name>
    <dbReference type="NCBI Taxonomy" id="1675686"/>
    <lineage>
        <taxon>Bacteria</taxon>
        <taxon>Pseudomonadati</taxon>
        <taxon>Pseudomonadota</taxon>
        <taxon>Gammaproteobacteria</taxon>
        <taxon>Acidiferrobacterales</taxon>
        <taxon>Acidiferrobacteraceae</taxon>
        <taxon>Sulfurifustis</taxon>
    </lineage>
</organism>
<evidence type="ECO:0000313" key="2">
    <source>
        <dbReference type="EMBL" id="BAU47942.1"/>
    </source>
</evidence>
<evidence type="ECO:0000313" key="3">
    <source>
        <dbReference type="Proteomes" id="UP000218899"/>
    </source>
</evidence>
<name>A0A1B4V5T8_9GAMM</name>
<keyword evidence="3" id="KW-1185">Reference proteome</keyword>
<protein>
    <submittedName>
        <fullName evidence="2">Uncharacterized protein</fullName>
    </submittedName>
</protein>
<keyword evidence="1" id="KW-0472">Membrane</keyword>
<evidence type="ECO:0000256" key="1">
    <source>
        <dbReference type="SAM" id="Phobius"/>
    </source>
</evidence>
<dbReference type="KEGG" id="sva:SVA_1377"/>
<dbReference type="EMBL" id="AP014936">
    <property type="protein sequence ID" value="BAU47942.1"/>
    <property type="molecule type" value="Genomic_DNA"/>
</dbReference>